<dbReference type="Pfam" id="PF09335">
    <property type="entry name" value="VTT_dom"/>
    <property type="match status" value="1"/>
</dbReference>
<protein>
    <recommendedName>
        <fullName evidence="6">TVP38/TMEM64 family membrane protein</fullName>
    </recommendedName>
</protein>
<dbReference type="InterPro" id="IPR032816">
    <property type="entry name" value="VTT_dom"/>
</dbReference>
<feature type="transmembrane region" description="Helical" evidence="6">
    <location>
        <begin position="194"/>
        <end position="212"/>
    </location>
</feature>
<feature type="domain" description="VTT" evidence="7">
    <location>
        <begin position="68"/>
        <end position="184"/>
    </location>
</feature>
<dbReference type="RefSeq" id="WP_066627589.1">
    <property type="nucleotide sequence ID" value="NZ_FQXL01000006.1"/>
</dbReference>
<dbReference type="OrthoDB" id="9812980at2"/>
<organism evidence="8 9">
    <name type="scientific">Clostridium magnum DSM 2767</name>
    <dbReference type="NCBI Taxonomy" id="1121326"/>
    <lineage>
        <taxon>Bacteria</taxon>
        <taxon>Bacillati</taxon>
        <taxon>Bacillota</taxon>
        <taxon>Clostridia</taxon>
        <taxon>Eubacteriales</taxon>
        <taxon>Clostridiaceae</taxon>
        <taxon>Clostridium</taxon>
    </lineage>
</organism>
<comment type="caution">
    <text evidence="8">The sequence shown here is derived from an EMBL/GenBank/DDBJ whole genome shotgun (WGS) entry which is preliminary data.</text>
</comment>
<name>A0A161YIG0_9CLOT</name>
<dbReference type="EMBL" id="LWAE01000006">
    <property type="protein sequence ID" value="KZL90132.1"/>
    <property type="molecule type" value="Genomic_DNA"/>
</dbReference>
<reference evidence="8 9" key="1">
    <citation type="submission" date="2016-04" db="EMBL/GenBank/DDBJ databases">
        <title>Genome sequence of Clostridium magnum DSM 2767.</title>
        <authorList>
            <person name="Poehlein A."/>
            <person name="Uhlig R."/>
            <person name="Fischer R."/>
            <person name="Bahl H."/>
            <person name="Daniel R."/>
        </authorList>
    </citation>
    <scope>NUCLEOTIDE SEQUENCE [LARGE SCALE GENOMIC DNA]</scope>
    <source>
        <strain evidence="8 9">DSM 2767</strain>
    </source>
</reference>
<feature type="transmembrane region" description="Helical" evidence="6">
    <location>
        <begin position="83"/>
        <end position="108"/>
    </location>
</feature>
<dbReference type="PANTHER" id="PTHR12677:SF49">
    <property type="entry name" value="TVP38_TMEM64 FAMILY MEMBRANE PROTEIN"/>
    <property type="match status" value="1"/>
</dbReference>
<dbReference type="AlphaFoldDB" id="A0A161YIG0"/>
<keyword evidence="9" id="KW-1185">Reference proteome</keyword>
<dbReference type="PATRIC" id="fig|1121326.3.peg.4684"/>
<feature type="transmembrane region" description="Helical" evidence="6">
    <location>
        <begin position="12"/>
        <end position="29"/>
    </location>
</feature>
<comment type="subcellular location">
    <subcellularLocation>
        <location evidence="1 6">Cell membrane</location>
        <topology evidence="1 6">Multi-pass membrane protein</topology>
    </subcellularLocation>
</comment>
<sequence length="221" mass="25078">MKNNKKNLLKYLALAVILVVIVFLVFKFRRHFIHVNLRDMRRYILSYGEFSSIIFILIYSLKPILLVIPTSLLSILAGNIFQFHTAVLMSMIGCFGSATVAFFLSRLLGRTFVDKILKGKAMTLDSNIEKHGFKIMLLMRLAVVFPYDPLSYAAGLTKMKYRDFILGTLIGVFPEMVTYALMGKNIHHPFSHKFIIPIVIVIALAVVASYMYKKSSNGNNS</sequence>
<dbReference type="InterPro" id="IPR015414">
    <property type="entry name" value="TMEM64"/>
</dbReference>
<evidence type="ECO:0000256" key="1">
    <source>
        <dbReference type="ARBA" id="ARBA00004651"/>
    </source>
</evidence>
<dbReference type="GO" id="GO:0005886">
    <property type="term" value="C:plasma membrane"/>
    <property type="evidence" value="ECO:0007669"/>
    <property type="project" value="UniProtKB-SubCell"/>
</dbReference>
<dbReference type="PANTHER" id="PTHR12677">
    <property type="entry name" value="GOLGI APPARATUS MEMBRANE PROTEIN TVP38-RELATED"/>
    <property type="match status" value="1"/>
</dbReference>
<dbReference type="STRING" id="1121326.CLMAG_46240"/>
<feature type="transmembrane region" description="Helical" evidence="6">
    <location>
        <begin position="164"/>
        <end position="182"/>
    </location>
</feature>
<dbReference type="Proteomes" id="UP000076603">
    <property type="component" value="Unassembled WGS sequence"/>
</dbReference>
<keyword evidence="4 6" id="KW-1133">Transmembrane helix</keyword>
<evidence type="ECO:0000256" key="6">
    <source>
        <dbReference type="RuleBase" id="RU366058"/>
    </source>
</evidence>
<keyword evidence="3 6" id="KW-0812">Transmembrane</keyword>
<keyword evidence="5 6" id="KW-0472">Membrane</keyword>
<evidence type="ECO:0000313" key="8">
    <source>
        <dbReference type="EMBL" id="KZL90132.1"/>
    </source>
</evidence>
<accession>A0A161YIG0</accession>
<proteinExistence type="inferred from homology"/>
<comment type="similarity">
    <text evidence="6">Belongs to the TVP38/TMEM64 family.</text>
</comment>
<evidence type="ECO:0000256" key="3">
    <source>
        <dbReference type="ARBA" id="ARBA00022692"/>
    </source>
</evidence>
<evidence type="ECO:0000256" key="4">
    <source>
        <dbReference type="ARBA" id="ARBA00022989"/>
    </source>
</evidence>
<feature type="transmembrane region" description="Helical" evidence="6">
    <location>
        <begin position="50"/>
        <end position="77"/>
    </location>
</feature>
<keyword evidence="2 6" id="KW-1003">Cell membrane</keyword>
<evidence type="ECO:0000313" key="9">
    <source>
        <dbReference type="Proteomes" id="UP000076603"/>
    </source>
</evidence>
<evidence type="ECO:0000259" key="7">
    <source>
        <dbReference type="Pfam" id="PF09335"/>
    </source>
</evidence>
<evidence type="ECO:0000256" key="5">
    <source>
        <dbReference type="ARBA" id="ARBA00023136"/>
    </source>
</evidence>
<evidence type="ECO:0000256" key="2">
    <source>
        <dbReference type="ARBA" id="ARBA00022475"/>
    </source>
</evidence>
<gene>
    <name evidence="8" type="primary">ydjZ_5</name>
    <name evidence="8" type="ORF">CLMAG_46240</name>
</gene>